<organism evidence="1 2">
    <name type="scientific">Ornatilinea apprima</name>
    <dbReference type="NCBI Taxonomy" id="1134406"/>
    <lineage>
        <taxon>Bacteria</taxon>
        <taxon>Bacillati</taxon>
        <taxon>Chloroflexota</taxon>
        <taxon>Anaerolineae</taxon>
        <taxon>Anaerolineales</taxon>
        <taxon>Anaerolineaceae</taxon>
        <taxon>Ornatilinea</taxon>
    </lineage>
</organism>
<dbReference type="Proteomes" id="UP000050417">
    <property type="component" value="Unassembled WGS sequence"/>
</dbReference>
<reference evidence="1 2" key="1">
    <citation type="submission" date="2015-07" db="EMBL/GenBank/DDBJ databases">
        <title>Genome sequence of Ornatilinea apprima DSM 23815.</title>
        <authorList>
            <person name="Hemp J."/>
            <person name="Ward L.M."/>
            <person name="Pace L.A."/>
            <person name="Fischer W.W."/>
        </authorList>
    </citation>
    <scope>NUCLEOTIDE SEQUENCE [LARGE SCALE GENOMIC DNA]</scope>
    <source>
        <strain evidence="1 2">P3M-1</strain>
    </source>
</reference>
<dbReference type="AlphaFoldDB" id="A0A0N8GNX7"/>
<gene>
    <name evidence="1" type="ORF">ADN00_03110</name>
</gene>
<sequence>MQEFVATLLEASGPLRVLAAQGVYLSQPFLGRSMSGGEWDALALLLEDERESRSFIQYLREE</sequence>
<dbReference type="RefSeq" id="WP_075061499.1">
    <property type="nucleotide sequence ID" value="NZ_LGCL01000014.1"/>
</dbReference>
<proteinExistence type="predicted"/>
<dbReference type="STRING" id="1134406.ADN00_03110"/>
<keyword evidence="2" id="KW-1185">Reference proteome</keyword>
<evidence type="ECO:0000313" key="1">
    <source>
        <dbReference type="EMBL" id="KPL79330.1"/>
    </source>
</evidence>
<comment type="caution">
    <text evidence="1">The sequence shown here is derived from an EMBL/GenBank/DDBJ whole genome shotgun (WGS) entry which is preliminary data.</text>
</comment>
<accession>A0A0N8GNX7</accession>
<evidence type="ECO:0000313" key="2">
    <source>
        <dbReference type="Proteomes" id="UP000050417"/>
    </source>
</evidence>
<protein>
    <submittedName>
        <fullName evidence="1">Uncharacterized protein</fullName>
    </submittedName>
</protein>
<dbReference type="EMBL" id="LGCL01000014">
    <property type="protein sequence ID" value="KPL79330.1"/>
    <property type="molecule type" value="Genomic_DNA"/>
</dbReference>
<name>A0A0N8GNX7_9CHLR</name>